<proteinExistence type="predicted"/>
<feature type="transmembrane region" description="Helical" evidence="1">
    <location>
        <begin position="167"/>
        <end position="186"/>
    </location>
</feature>
<organism evidence="3 4">
    <name type="scientific">Gloeobacter kilaueensis (strain ATCC BAA-2537 / CCAP 1431/1 / ULC 316 / JS1)</name>
    <dbReference type="NCBI Taxonomy" id="1183438"/>
    <lineage>
        <taxon>Bacteria</taxon>
        <taxon>Bacillati</taxon>
        <taxon>Cyanobacteriota</taxon>
        <taxon>Cyanophyceae</taxon>
        <taxon>Gloeobacterales</taxon>
        <taxon>Gloeobacteraceae</taxon>
        <taxon>Gloeobacter</taxon>
    </lineage>
</organism>
<evidence type="ECO:0000313" key="3">
    <source>
        <dbReference type="EMBL" id="AGY59153.1"/>
    </source>
</evidence>
<keyword evidence="1" id="KW-1133">Transmembrane helix</keyword>
<dbReference type="STRING" id="1183438.GKIL_2907"/>
<protein>
    <submittedName>
        <fullName evidence="3">Abortive infection protein</fullName>
    </submittedName>
</protein>
<sequence length="294" mass="31393">MATESTNLIKFSEHPLVRVALFVGGLVGLWLPGALLWLFVTGWRPGVPFDTLAPFQLLGVSVALYGTILAVLWIFAHRLDGRTLAQYGLGRDWTNLRLAGLGLAIGVVGLSSLLGVEAALGWLSWHPEPVSTLGGTLVEGLVVALAVGFIEELLFRGFLLQTFARRSGLWTGAMASALLFAAVHFIKAPAIIFATLPQFPALFAAGLLLAFARFQGGGRLGLAVGLHTGWIWTYYLVSTRHLIRYDRPGIPEWLTGIGHPLAGVAGVVLLVAVAVLVSRLPRPPDASAAESIYS</sequence>
<reference evidence="3 4" key="1">
    <citation type="journal article" date="2013" name="PLoS ONE">
        <title>Cultivation and Complete Genome Sequencing of Gloeobacter kilaueensis sp. nov., from a Lava Cave in Kilauea Caldera, Hawai'i.</title>
        <authorList>
            <person name="Saw J.H."/>
            <person name="Schatz M."/>
            <person name="Brown M.V."/>
            <person name="Kunkel D.D."/>
            <person name="Foster J.S."/>
            <person name="Shick H."/>
            <person name="Christensen S."/>
            <person name="Hou S."/>
            <person name="Wan X."/>
            <person name="Donachie S.P."/>
        </authorList>
    </citation>
    <scope>NUCLEOTIDE SEQUENCE [LARGE SCALE GENOMIC DNA]</scope>
    <source>
        <strain evidence="4">JS</strain>
    </source>
</reference>
<keyword evidence="4" id="KW-1185">Reference proteome</keyword>
<dbReference type="RefSeq" id="WP_023174384.1">
    <property type="nucleotide sequence ID" value="NC_022600.1"/>
</dbReference>
<dbReference type="eggNOG" id="COG1266">
    <property type="taxonomic scope" value="Bacteria"/>
</dbReference>
<dbReference type="HOGENOM" id="CLU_062525_0_0_3"/>
<dbReference type="AlphaFoldDB" id="U5QJT3"/>
<dbReference type="EMBL" id="CP003587">
    <property type="protein sequence ID" value="AGY59153.1"/>
    <property type="molecule type" value="Genomic_DNA"/>
</dbReference>
<dbReference type="PANTHER" id="PTHR39430:SF1">
    <property type="entry name" value="PROTEASE"/>
    <property type="match status" value="1"/>
</dbReference>
<feature type="transmembrane region" description="Helical" evidence="1">
    <location>
        <begin position="219"/>
        <end position="237"/>
    </location>
</feature>
<evidence type="ECO:0000259" key="2">
    <source>
        <dbReference type="Pfam" id="PF02517"/>
    </source>
</evidence>
<dbReference type="OrthoDB" id="3034706at2"/>
<dbReference type="InterPro" id="IPR003675">
    <property type="entry name" value="Rce1/LyrA-like_dom"/>
</dbReference>
<keyword evidence="1" id="KW-0472">Membrane</keyword>
<dbReference type="GO" id="GO:0004175">
    <property type="term" value="F:endopeptidase activity"/>
    <property type="evidence" value="ECO:0007669"/>
    <property type="project" value="UniProtKB-ARBA"/>
</dbReference>
<keyword evidence="1" id="KW-0812">Transmembrane</keyword>
<dbReference type="KEGG" id="glj:GKIL_2907"/>
<feature type="transmembrane region" description="Helical" evidence="1">
    <location>
        <begin position="257"/>
        <end position="277"/>
    </location>
</feature>
<accession>U5QJT3</accession>
<feature type="transmembrane region" description="Helical" evidence="1">
    <location>
        <begin position="96"/>
        <end position="116"/>
    </location>
</feature>
<dbReference type="Pfam" id="PF02517">
    <property type="entry name" value="Rce1-like"/>
    <property type="match status" value="1"/>
</dbReference>
<gene>
    <name evidence="3" type="ORF">GKIL_2907</name>
</gene>
<feature type="domain" description="CAAX prenyl protease 2/Lysostaphin resistance protein A-like" evidence="2">
    <location>
        <begin position="136"/>
        <end position="230"/>
    </location>
</feature>
<dbReference type="PANTHER" id="PTHR39430">
    <property type="entry name" value="MEMBRANE-ASSOCIATED PROTEASE-RELATED"/>
    <property type="match status" value="1"/>
</dbReference>
<dbReference type="Proteomes" id="UP000017396">
    <property type="component" value="Chromosome"/>
</dbReference>
<evidence type="ECO:0000313" key="4">
    <source>
        <dbReference type="Proteomes" id="UP000017396"/>
    </source>
</evidence>
<name>U5QJT3_GLOK1</name>
<feature type="transmembrane region" description="Helical" evidence="1">
    <location>
        <begin position="52"/>
        <end position="75"/>
    </location>
</feature>
<dbReference type="GO" id="GO:0080120">
    <property type="term" value="P:CAAX-box protein maturation"/>
    <property type="evidence" value="ECO:0007669"/>
    <property type="project" value="UniProtKB-ARBA"/>
</dbReference>
<feature type="transmembrane region" description="Helical" evidence="1">
    <location>
        <begin position="20"/>
        <end position="40"/>
    </location>
</feature>
<feature type="transmembrane region" description="Helical" evidence="1">
    <location>
        <begin position="136"/>
        <end position="155"/>
    </location>
</feature>
<evidence type="ECO:0000256" key="1">
    <source>
        <dbReference type="SAM" id="Phobius"/>
    </source>
</evidence>
<feature type="transmembrane region" description="Helical" evidence="1">
    <location>
        <begin position="192"/>
        <end position="212"/>
    </location>
</feature>